<feature type="domain" description="Polymerase beta nucleotidyltransferase" evidence="1">
    <location>
        <begin position="65"/>
        <end position="123"/>
    </location>
</feature>
<sequence length="806" mass="95497">MMSQVHHEVIINNFKYDENSSSPSIHWREPVFEYRYGLFPFSKDELLLHIRKEITNINHQSTAEKIYYSDENVRGVYMFGSRVSKTNVNDSDFDMLVIVDELHSEMAKEGGYSSNMQYMLHSSIECEVKNKSSVNVVEKFEIEVHLMSTYFFVEYVYSELPIFMLSAQQPNADYVLYECARMKLWRQHWNQWFLRIARAKNSFLHELKYCFNKSSRFWNGLKNGIFTTDHGRKSALKKVKKNLAHGIRYCKFAYQIVFGGCIYDYKETNKVYDDIVFNTDHYKTWEEYKIHAEQHYNKWNIEFKDDLKNVVKDALENMKKISPKPGSLTIVEFLNRYLACFKVNGTFIDTNNNVILRHTFDKNYSFQYCHGPFSLMRLFAINVTPIDWHDNPNKAKLFKLNMDWKYINLELASVFYEVSSYLECNGTIVGITNKDGGHEQSIQVEYYPVSISRRYLEEYENLSNRHANIDFTKNLCKFSIYVKPRGITCELFYFENQWHFTLDTEKEEWIYWVAQPRENDEKKQLLGMLKQLPSVEDSHMTFYFILQKKTNRLIFRGCRDLTTLRECYDWRKYGEKYGWQDQVEQLSIIDTTSVSDLTDLINNFSRYSPSDFEGLELINYSEEYQSFSILSSIHANIPNLRICNANYMLNLLNPEIFQDPPDELTQSKYNESRLLKVIVQSLYAQDISEEFVIQELNPLFLVPYTKMKTAYLQLCELLDQFYRDNLLSKEGDIEAFNSTAITFPLNQNKITGLFHNLKRFYKQAKIVSASSYWRNLFIYNAEGKDFVSQSRCLLDLLSAFEKLQSK</sequence>
<dbReference type="CDD" id="cd05403">
    <property type="entry name" value="NT_KNTase_like"/>
    <property type="match status" value="1"/>
</dbReference>
<dbReference type="Pfam" id="PF18765">
    <property type="entry name" value="Polbeta"/>
    <property type="match status" value="1"/>
</dbReference>
<dbReference type="SUPFAM" id="SSF81301">
    <property type="entry name" value="Nucleotidyltransferase"/>
    <property type="match status" value="1"/>
</dbReference>
<accession>A0AA88KDH1</accession>
<proteinExistence type="predicted"/>
<dbReference type="AlphaFoldDB" id="A0AA88KDH1"/>
<evidence type="ECO:0000259" key="1">
    <source>
        <dbReference type="Pfam" id="PF18765"/>
    </source>
</evidence>
<comment type="caution">
    <text evidence="2">The sequence shown here is derived from an EMBL/GenBank/DDBJ whole genome shotgun (WGS) entry which is preliminary data.</text>
</comment>
<organism evidence="2 3">
    <name type="scientific">Naegleria lovaniensis</name>
    <name type="common">Amoeba</name>
    <dbReference type="NCBI Taxonomy" id="51637"/>
    <lineage>
        <taxon>Eukaryota</taxon>
        <taxon>Discoba</taxon>
        <taxon>Heterolobosea</taxon>
        <taxon>Tetramitia</taxon>
        <taxon>Eutetramitia</taxon>
        <taxon>Vahlkampfiidae</taxon>
        <taxon>Naegleria</taxon>
    </lineage>
</organism>
<protein>
    <recommendedName>
        <fullName evidence="1">Polymerase beta nucleotidyltransferase domain-containing protein</fullName>
    </recommendedName>
</protein>
<gene>
    <name evidence="2" type="ORF">C9374_013056</name>
</gene>
<dbReference type="GeneID" id="68105509"/>
<evidence type="ECO:0000313" key="2">
    <source>
        <dbReference type="EMBL" id="KAG2372934.1"/>
    </source>
</evidence>
<keyword evidence="3" id="KW-1185">Reference proteome</keyword>
<evidence type="ECO:0000313" key="3">
    <source>
        <dbReference type="Proteomes" id="UP000816034"/>
    </source>
</evidence>
<dbReference type="Proteomes" id="UP000816034">
    <property type="component" value="Unassembled WGS sequence"/>
</dbReference>
<name>A0AA88KDH1_NAELO</name>
<dbReference type="InterPro" id="IPR041633">
    <property type="entry name" value="Polbeta"/>
</dbReference>
<dbReference type="Gene3D" id="3.30.460.10">
    <property type="entry name" value="Beta Polymerase, domain 2"/>
    <property type="match status" value="1"/>
</dbReference>
<dbReference type="InterPro" id="IPR043519">
    <property type="entry name" value="NT_sf"/>
</dbReference>
<dbReference type="EMBL" id="PYSW02000064">
    <property type="protein sequence ID" value="KAG2372934.1"/>
    <property type="molecule type" value="Genomic_DNA"/>
</dbReference>
<dbReference type="RefSeq" id="XP_044542108.1">
    <property type="nucleotide sequence ID" value="XM_044688890.1"/>
</dbReference>
<reference evidence="2 3" key="1">
    <citation type="journal article" date="2018" name="BMC Genomics">
        <title>The genome of Naegleria lovaniensis, the basis for a comparative approach to unravel pathogenicity factors of the human pathogenic amoeba N. fowleri.</title>
        <authorList>
            <person name="Liechti N."/>
            <person name="Schurch N."/>
            <person name="Bruggmann R."/>
            <person name="Wittwer M."/>
        </authorList>
    </citation>
    <scope>NUCLEOTIDE SEQUENCE [LARGE SCALE GENOMIC DNA]</scope>
    <source>
        <strain evidence="2 3">ATCC 30569</strain>
    </source>
</reference>